<dbReference type="Proteomes" id="UP000436483">
    <property type="component" value="Unassembled WGS sequence"/>
</dbReference>
<reference evidence="2 3" key="1">
    <citation type="submission" date="2019-12" db="EMBL/GenBank/DDBJ databases">
        <authorList>
            <person name="Yuan C.-G."/>
        </authorList>
    </citation>
    <scope>NUCLEOTIDE SEQUENCE [LARGE SCALE GENOMIC DNA]</scope>
    <source>
        <strain evidence="2 3">KCTC 23863</strain>
    </source>
</reference>
<dbReference type="OrthoDB" id="345121at2"/>
<name>A0A7X3MPM7_9HYPH</name>
<proteinExistence type="predicted"/>
<dbReference type="EMBL" id="WURB01000003">
    <property type="protein sequence ID" value="MXQ10889.1"/>
    <property type="molecule type" value="Genomic_DNA"/>
</dbReference>
<feature type="transmembrane region" description="Helical" evidence="1">
    <location>
        <begin position="115"/>
        <end position="138"/>
    </location>
</feature>
<organism evidence="2 3">
    <name type="scientific">Microvirga makkahensis</name>
    <dbReference type="NCBI Taxonomy" id="1128670"/>
    <lineage>
        <taxon>Bacteria</taxon>
        <taxon>Pseudomonadati</taxon>
        <taxon>Pseudomonadota</taxon>
        <taxon>Alphaproteobacteria</taxon>
        <taxon>Hyphomicrobiales</taxon>
        <taxon>Methylobacteriaceae</taxon>
        <taxon>Microvirga</taxon>
    </lineage>
</organism>
<sequence>MNRSESISVTSTAFSFRFTLMARHSRVNSSMMLRLELGIAAAQRTRDLRPAGPMLILVALGAPMLHVLLGLGAALLVGLSAGGAIVLATLAASATYIAAPAAVRLALPNANPGNYLGAALGLTFPFNIIIGISLYAAAARLIY</sequence>
<dbReference type="RefSeq" id="WP_160883496.1">
    <property type="nucleotide sequence ID" value="NZ_WURB01000003.1"/>
</dbReference>
<keyword evidence="1" id="KW-0812">Transmembrane</keyword>
<evidence type="ECO:0008006" key="4">
    <source>
        <dbReference type="Google" id="ProtNLM"/>
    </source>
</evidence>
<dbReference type="PANTHER" id="PTHR40400">
    <property type="entry name" value="SLR1512 PROTEIN"/>
    <property type="match status" value="1"/>
</dbReference>
<keyword evidence="1" id="KW-1133">Transmembrane helix</keyword>
<comment type="caution">
    <text evidence="2">The sequence shown here is derived from an EMBL/GenBank/DDBJ whole genome shotgun (WGS) entry which is preliminary data.</text>
</comment>
<evidence type="ECO:0000256" key="1">
    <source>
        <dbReference type="SAM" id="Phobius"/>
    </source>
</evidence>
<feature type="transmembrane region" description="Helical" evidence="1">
    <location>
        <begin position="83"/>
        <end position="103"/>
    </location>
</feature>
<feature type="transmembrane region" description="Helical" evidence="1">
    <location>
        <begin position="54"/>
        <end position="77"/>
    </location>
</feature>
<gene>
    <name evidence="2" type="ORF">GR328_05380</name>
</gene>
<dbReference type="Pfam" id="PF05982">
    <property type="entry name" value="Sbt_1"/>
    <property type="match status" value="1"/>
</dbReference>
<reference evidence="2 3" key="2">
    <citation type="submission" date="2020-01" db="EMBL/GenBank/DDBJ databases">
        <title>Microvirga sp. nov., an arsenate reduction bacterium isolated from Tibet hotspring sediments.</title>
        <authorList>
            <person name="Xian W.-D."/>
            <person name="Li W.-J."/>
        </authorList>
    </citation>
    <scope>NUCLEOTIDE SEQUENCE [LARGE SCALE GENOMIC DNA]</scope>
    <source>
        <strain evidence="2 3">KCTC 23863</strain>
    </source>
</reference>
<dbReference type="PANTHER" id="PTHR40400:SF1">
    <property type="entry name" value="SLR1512 PROTEIN"/>
    <property type="match status" value="1"/>
</dbReference>
<protein>
    <recommendedName>
        <fullName evidence="4">Sodium-dependent bicarbonate transport family permease</fullName>
    </recommendedName>
</protein>
<accession>A0A7X3MPM7</accession>
<dbReference type="AlphaFoldDB" id="A0A7X3MPM7"/>
<dbReference type="InterPro" id="IPR010293">
    <property type="entry name" value="Sbt_1"/>
</dbReference>
<evidence type="ECO:0000313" key="3">
    <source>
        <dbReference type="Proteomes" id="UP000436483"/>
    </source>
</evidence>
<evidence type="ECO:0000313" key="2">
    <source>
        <dbReference type="EMBL" id="MXQ10889.1"/>
    </source>
</evidence>
<keyword evidence="1" id="KW-0472">Membrane</keyword>
<keyword evidence="3" id="KW-1185">Reference proteome</keyword>